<dbReference type="PANTHER" id="PTHR43399:SF4">
    <property type="entry name" value="CELL WALL-ASSOCIATED PROTEASE"/>
    <property type="match status" value="1"/>
</dbReference>
<evidence type="ECO:0000313" key="4">
    <source>
        <dbReference type="EMBL" id="GFH21539.1"/>
    </source>
</evidence>
<keyword evidence="5" id="KW-1185">Reference proteome</keyword>
<accession>A0A699ZPG7</accession>
<organism evidence="4 5">
    <name type="scientific">Haematococcus lacustris</name>
    <name type="common">Green alga</name>
    <name type="synonym">Haematococcus pluvialis</name>
    <dbReference type="NCBI Taxonomy" id="44745"/>
    <lineage>
        <taxon>Eukaryota</taxon>
        <taxon>Viridiplantae</taxon>
        <taxon>Chlorophyta</taxon>
        <taxon>core chlorophytes</taxon>
        <taxon>Chlorophyceae</taxon>
        <taxon>CS clade</taxon>
        <taxon>Chlamydomonadales</taxon>
        <taxon>Haematococcaceae</taxon>
        <taxon>Haematococcus</taxon>
    </lineage>
</organism>
<evidence type="ECO:0000256" key="1">
    <source>
        <dbReference type="ARBA" id="ARBA00011073"/>
    </source>
</evidence>
<name>A0A699ZPG7_HAELA</name>
<gene>
    <name evidence="4" type="ORF">HaLaN_18864</name>
</gene>
<dbReference type="Gene3D" id="3.40.50.200">
    <property type="entry name" value="Peptidase S8/S53 domain"/>
    <property type="match status" value="1"/>
</dbReference>
<feature type="region of interest" description="Disordered" evidence="3">
    <location>
        <begin position="70"/>
        <end position="90"/>
    </location>
</feature>
<dbReference type="Proteomes" id="UP000485058">
    <property type="component" value="Unassembled WGS sequence"/>
</dbReference>
<dbReference type="GO" id="GO:0004252">
    <property type="term" value="F:serine-type endopeptidase activity"/>
    <property type="evidence" value="ECO:0007669"/>
    <property type="project" value="InterPro"/>
</dbReference>
<dbReference type="AlphaFoldDB" id="A0A699ZPG7"/>
<dbReference type="InterPro" id="IPR051048">
    <property type="entry name" value="Peptidase_S8/S53_subtilisin"/>
</dbReference>
<reference evidence="4 5" key="1">
    <citation type="submission" date="2020-02" db="EMBL/GenBank/DDBJ databases">
        <title>Draft genome sequence of Haematococcus lacustris strain NIES-144.</title>
        <authorList>
            <person name="Morimoto D."/>
            <person name="Nakagawa S."/>
            <person name="Yoshida T."/>
            <person name="Sawayama S."/>
        </authorList>
    </citation>
    <scope>NUCLEOTIDE SEQUENCE [LARGE SCALE GENOMIC DNA]</scope>
    <source>
        <strain evidence="4 5">NIES-144</strain>
    </source>
</reference>
<dbReference type="EMBL" id="BLLF01001849">
    <property type="protein sequence ID" value="GFH21539.1"/>
    <property type="molecule type" value="Genomic_DNA"/>
</dbReference>
<comment type="caution">
    <text evidence="4">The sequence shown here is derived from an EMBL/GenBank/DDBJ whole genome shotgun (WGS) entry which is preliminary data.</text>
</comment>
<feature type="non-terminal residue" evidence="4">
    <location>
        <position position="90"/>
    </location>
</feature>
<sequence length="90" mass="9117">SQVGIDGSGQVIGTGDSGLDMNSCYFTDPAVNFRAGVTLDNTGLQVFSSSSHRKVLLYVGMQDMTDGYGHGTHTSGSLAGSVAGADSVNA</sequence>
<dbReference type="SUPFAM" id="SSF52743">
    <property type="entry name" value="Subtilisin-like"/>
    <property type="match status" value="1"/>
</dbReference>
<dbReference type="GO" id="GO:0006508">
    <property type="term" value="P:proteolysis"/>
    <property type="evidence" value="ECO:0007669"/>
    <property type="project" value="InterPro"/>
</dbReference>
<dbReference type="PROSITE" id="PS51892">
    <property type="entry name" value="SUBTILASE"/>
    <property type="match status" value="1"/>
</dbReference>
<evidence type="ECO:0000313" key="5">
    <source>
        <dbReference type="Proteomes" id="UP000485058"/>
    </source>
</evidence>
<dbReference type="PANTHER" id="PTHR43399">
    <property type="entry name" value="SUBTILISIN-RELATED"/>
    <property type="match status" value="1"/>
</dbReference>
<comment type="caution">
    <text evidence="2">Lacks conserved residue(s) required for the propagation of feature annotation.</text>
</comment>
<evidence type="ECO:0000256" key="3">
    <source>
        <dbReference type="SAM" id="MobiDB-lite"/>
    </source>
</evidence>
<feature type="non-terminal residue" evidence="4">
    <location>
        <position position="1"/>
    </location>
</feature>
<protein>
    <submittedName>
        <fullName evidence="4">Peptidase_S8 domain-containing protein</fullName>
    </submittedName>
</protein>
<comment type="similarity">
    <text evidence="1 2">Belongs to the peptidase S8 family.</text>
</comment>
<dbReference type="InterPro" id="IPR036852">
    <property type="entry name" value="Peptidase_S8/S53_dom_sf"/>
</dbReference>
<proteinExistence type="inferred from homology"/>
<evidence type="ECO:0000256" key="2">
    <source>
        <dbReference type="PROSITE-ProRule" id="PRU01240"/>
    </source>
</evidence>